<gene>
    <name evidence="2" type="ORF">I6G28_06470</name>
</gene>
<evidence type="ECO:0000313" key="2">
    <source>
        <dbReference type="EMBL" id="QPT37572.1"/>
    </source>
</evidence>
<feature type="signal peptide" evidence="1">
    <location>
        <begin position="1"/>
        <end position="21"/>
    </location>
</feature>
<dbReference type="Proteomes" id="UP000594865">
    <property type="component" value="Chromosome"/>
</dbReference>
<protein>
    <recommendedName>
        <fullName evidence="4">Secreted protein</fullName>
    </recommendedName>
</protein>
<evidence type="ECO:0000313" key="3">
    <source>
        <dbReference type="Proteomes" id="UP000594865"/>
    </source>
</evidence>
<dbReference type="EMBL" id="CP065726">
    <property type="protein sequence ID" value="QPT37572.1"/>
    <property type="molecule type" value="Genomic_DNA"/>
</dbReference>
<organism evidence="2 3">
    <name type="scientific">Neisseria cinerea</name>
    <dbReference type="NCBI Taxonomy" id="483"/>
    <lineage>
        <taxon>Bacteria</taxon>
        <taxon>Pseudomonadati</taxon>
        <taxon>Pseudomonadota</taxon>
        <taxon>Betaproteobacteria</taxon>
        <taxon>Neisseriales</taxon>
        <taxon>Neisseriaceae</taxon>
        <taxon>Neisseria</taxon>
    </lineage>
</organism>
<accession>A0A7T3ES60</accession>
<name>A0A7T3ES60_NEICI</name>
<dbReference type="PROSITE" id="PS51257">
    <property type="entry name" value="PROKAR_LIPOPROTEIN"/>
    <property type="match status" value="1"/>
</dbReference>
<evidence type="ECO:0000256" key="1">
    <source>
        <dbReference type="SAM" id="SignalP"/>
    </source>
</evidence>
<feature type="chain" id="PRO_5032363226" description="Secreted protein" evidence="1">
    <location>
        <begin position="22"/>
        <end position="140"/>
    </location>
</feature>
<proteinExistence type="predicted"/>
<reference evidence="2 3" key="1">
    <citation type="submission" date="2020-12" db="EMBL/GenBank/DDBJ databases">
        <title>FDA dAtabase for Regulatory Grade micrObial Sequences (FDA-ARGOS): Supporting development and validation of Infectious Disease Dx tests.</title>
        <authorList>
            <person name="Sproer C."/>
            <person name="Gronow S."/>
            <person name="Severitt S."/>
            <person name="Schroder I."/>
            <person name="Tallon L."/>
            <person name="Sadzewicz L."/>
            <person name="Zhao X."/>
            <person name="Boylan J."/>
            <person name="Ott S."/>
            <person name="Bowen H."/>
            <person name="Vavikolanu K."/>
            <person name="Mehta A."/>
            <person name="Aluvathingal J."/>
            <person name="Nadendla S."/>
            <person name="Lowell S."/>
            <person name="Myers T."/>
            <person name="Yan Y."/>
            <person name="Sichtig H."/>
        </authorList>
    </citation>
    <scope>NUCLEOTIDE SEQUENCE [LARGE SCALE GENOMIC DNA]</scope>
    <source>
        <strain evidence="2 3">FDAARGOS_871</strain>
    </source>
</reference>
<evidence type="ECO:0008006" key="4">
    <source>
        <dbReference type="Google" id="ProtNLM"/>
    </source>
</evidence>
<keyword evidence="1" id="KW-0732">Signal</keyword>
<dbReference type="AlphaFoldDB" id="A0A7T3ES60"/>
<keyword evidence="3" id="KW-1185">Reference proteome</keyword>
<dbReference type="GeneID" id="84020791"/>
<dbReference type="RefSeq" id="WP_108043985.1">
    <property type="nucleotide sequence ID" value="NZ_CP065726.1"/>
</dbReference>
<sequence length="140" mass="15725">MKRTLILIFSGMICTAGIAQAGSVFSCKTDNNKYIEVEKINPNLYEYSFGSMGKKEIVIRNGKSDLLHRSDKWEGTGSGRWATMKFQNGEFMYTVWTDFDSVTHTESSGVVVERRGKEVARVGCTPKTAQANFNDADFSW</sequence>